<name>A0A328ACN7_9CAUL</name>
<dbReference type="AlphaFoldDB" id="A0A328ACN7"/>
<comment type="caution">
    <text evidence="1">The sequence shown here is derived from an EMBL/GenBank/DDBJ whole genome shotgun (WGS) entry which is preliminary data.</text>
</comment>
<dbReference type="RefSeq" id="WP_111515581.1">
    <property type="nucleotide sequence ID" value="NZ_QFYR01000003.1"/>
</dbReference>
<accession>A0A328ACN7</accession>
<keyword evidence="2" id="KW-1185">Reference proteome</keyword>
<organism evidence="1 2">
    <name type="scientific">Phenylobacterium deserti</name>
    <dbReference type="NCBI Taxonomy" id="1914756"/>
    <lineage>
        <taxon>Bacteria</taxon>
        <taxon>Pseudomonadati</taxon>
        <taxon>Pseudomonadota</taxon>
        <taxon>Alphaproteobacteria</taxon>
        <taxon>Caulobacterales</taxon>
        <taxon>Caulobacteraceae</taxon>
        <taxon>Phenylobacterium</taxon>
    </lineage>
</organism>
<evidence type="ECO:0000313" key="1">
    <source>
        <dbReference type="EMBL" id="RAK52257.1"/>
    </source>
</evidence>
<dbReference type="EMBL" id="QFYR01000003">
    <property type="protein sequence ID" value="RAK52257.1"/>
    <property type="molecule type" value="Genomic_DNA"/>
</dbReference>
<gene>
    <name evidence="1" type="ORF">DJ018_14005</name>
</gene>
<protein>
    <recommendedName>
        <fullName evidence="3">DUF3467 domain-containing protein</fullName>
    </recommendedName>
</protein>
<dbReference type="OrthoDB" id="9946335at2"/>
<dbReference type="Proteomes" id="UP000249725">
    <property type="component" value="Unassembled WGS sequence"/>
</dbReference>
<reference evidence="2" key="1">
    <citation type="submission" date="2018-05" db="EMBL/GenBank/DDBJ databases">
        <authorList>
            <person name="Li X."/>
        </authorList>
    </citation>
    <scope>NUCLEOTIDE SEQUENCE [LARGE SCALE GENOMIC DNA]</scope>
    <source>
        <strain evidence="2">YIM 73061</strain>
    </source>
</reference>
<sequence length="107" mass="12008">MKTPNGAASQPRYIDRPEITEVFADRLEHVFFDGVTLRMEFTVVRTEAESGATRSVEAPKQWAYTASRVVMSGRSVVQLLNKMHELQALMTRQGLIEARPNPDSQAS</sequence>
<evidence type="ECO:0008006" key="3">
    <source>
        <dbReference type="Google" id="ProtNLM"/>
    </source>
</evidence>
<proteinExistence type="predicted"/>
<evidence type="ECO:0000313" key="2">
    <source>
        <dbReference type="Proteomes" id="UP000249725"/>
    </source>
</evidence>